<organism evidence="1 2">
    <name type="scientific">Gemmobacter megaterium</name>
    <dbReference type="NCBI Taxonomy" id="1086013"/>
    <lineage>
        <taxon>Bacteria</taxon>
        <taxon>Pseudomonadati</taxon>
        <taxon>Pseudomonadota</taxon>
        <taxon>Alphaproteobacteria</taxon>
        <taxon>Rhodobacterales</taxon>
        <taxon>Paracoccaceae</taxon>
        <taxon>Gemmobacter</taxon>
    </lineage>
</organism>
<dbReference type="STRING" id="1086013.SAMN05421774_101314"/>
<dbReference type="Pfam" id="PF10932">
    <property type="entry name" value="DUF2783"/>
    <property type="match status" value="1"/>
</dbReference>
<name>A0A1N7KAU8_9RHOB</name>
<evidence type="ECO:0000313" key="2">
    <source>
        <dbReference type="Proteomes" id="UP000186141"/>
    </source>
</evidence>
<dbReference type="EMBL" id="FTOT01000001">
    <property type="protein sequence ID" value="SIS58725.1"/>
    <property type="molecule type" value="Genomic_DNA"/>
</dbReference>
<proteinExistence type="predicted"/>
<sequence length="65" mass="6915">MPLITTPNLSDPDGSYAALIAAHDGLTETESHAFNARLILVLMNQIGDAQVIAQALRIARETGVK</sequence>
<evidence type="ECO:0000313" key="1">
    <source>
        <dbReference type="EMBL" id="SIS58725.1"/>
    </source>
</evidence>
<protein>
    <recommendedName>
        <fullName evidence="3">DUF2783 domain-containing protein</fullName>
    </recommendedName>
</protein>
<evidence type="ECO:0008006" key="3">
    <source>
        <dbReference type="Google" id="ProtNLM"/>
    </source>
</evidence>
<gene>
    <name evidence="1" type="ORF">SAMN05421774_101314</name>
</gene>
<accession>A0A1N7KAU8</accession>
<dbReference type="Proteomes" id="UP000186141">
    <property type="component" value="Unassembled WGS sequence"/>
</dbReference>
<dbReference type="OrthoDB" id="8420594at2"/>
<dbReference type="InterPro" id="IPR021233">
    <property type="entry name" value="DUF2783"/>
</dbReference>
<reference evidence="1 2" key="1">
    <citation type="submission" date="2017-01" db="EMBL/GenBank/DDBJ databases">
        <authorList>
            <person name="Mah S.A."/>
            <person name="Swanson W.J."/>
            <person name="Moy G.W."/>
            <person name="Vacquier V.D."/>
        </authorList>
    </citation>
    <scope>NUCLEOTIDE SEQUENCE [LARGE SCALE GENOMIC DNA]</scope>
    <source>
        <strain evidence="1 2">DSM 26375</strain>
    </source>
</reference>
<dbReference type="RefSeq" id="WP_076528021.1">
    <property type="nucleotide sequence ID" value="NZ_BMEH01000001.1"/>
</dbReference>
<keyword evidence="2" id="KW-1185">Reference proteome</keyword>
<dbReference type="AlphaFoldDB" id="A0A1N7KAU8"/>